<accession>A0ABS6JMM0</accession>
<gene>
    <name evidence="1" type="ORF">KS419_24600</name>
</gene>
<name>A0ABS6JMM0_9BACI</name>
<evidence type="ECO:0000313" key="2">
    <source>
        <dbReference type="Proteomes" id="UP000784880"/>
    </source>
</evidence>
<dbReference type="PANTHER" id="PTHR12993">
    <property type="entry name" value="N-ACETYLGLUCOSAMINYL-PHOSPHATIDYLINOSITOL DE-N-ACETYLASE-RELATED"/>
    <property type="match status" value="1"/>
</dbReference>
<dbReference type="Proteomes" id="UP000784880">
    <property type="component" value="Unassembled WGS sequence"/>
</dbReference>
<dbReference type="InterPro" id="IPR003737">
    <property type="entry name" value="GlcNAc_PI_deacetylase-related"/>
</dbReference>
<proteinExistence type="predicted"/>
<keyword evidence="2" id="KW-1185">Reference proteome</keyword>
<dbReference type="Pfam" id="PF02585">
    <property type="entry name" value="PIG-L"/>
    <property type="match status" value="1"/>
</dbReference>
<organism evidence="1 2">
    <name type="scientific">Evansella tamaricis</name>
    <dbReference type="NCBI Taxonomy" id="2069301"/>
    <lineage>
        <taxon>Bacteria</taxon>
        <taxon>Bacillati</taxon>
        <taxon>Bacillota</taxon>
        <taxon>Bacilli</taxon>
        <taxon>Bacillales</taxon>
        <taxon>Bacillaceae</taxon>
        <taxon>Evansella</taxon>
    </lineage>
</organism>
<dbReference type="EMBL" id="JAHQCS010000189">
    <property type="protein sequence ID" value="MBU9714929.1"/>
    <property type="molecule type" value="Genomic_DNA"/>
</dbReference>
<comment type="caution">
    <text evidence="1">The sequence shown here is derived from an EMBL/GenBank/DDBJ whole genome shotgun (WGS) entry which is preliminary data.</text>
</comment>
<dbReference type="RefSeq" id="WP_217069753.1">
    <property type="nucleotide sequence ID" value="NZ_JAHQCS010000189.1"/>
</dbReference>
<reference evidence="1 2" key="1">
    <citation type="submission" date="2021-06" db="EMBL/GenBank/DDBJ databases">
        <title>Bacillus sp. RD4P76, an endophyte from a halophyte.</title>
        <authorList>
            <person name="Sun J.-Q."/>
        </authorList>
    </citation>
    <scope>NUCLEOTIDE SEQUENCE [LARGE SCALE GENOMIC DNA]</scope>
    <source>
        <strain evidence="1 2">CGMCC 1.15917</strain>
    </source>
</reference>
<evidence type="ECO:0000313" key="1">
    <source>
        <dbReference type="EMBL" id="MBU9714929.1"/>
    </source>
</evidence>
<sequence>MQNIDISNFLKAPSIAECKKVLCIQPHPDDNEIGMGGVIAQLAKNNCEIHYLTITDGRLGDMGTPFTPDQLAAERKREAEAAGRLLGSEKFFWFDYKDGSLNDVPSLAKEIAEHIRREQYDTVFCPDPWLPYESHYDHIIVGKASAQAVSNCALKSYPEGTETAPCHLQAIGFYFTGAPNTVVDITDFFDLKFEAIALHQTQMNEELLALYRTYFQLRGTRLTQDERKIGEGLKMLQPLHLHCFPEASEI</sequence>
<protein>
    <submittedName>
        <fullName evidence="1">PIG-L family deacetylase</fullName>
    </submittedName>
</protein>
<dbReference type="PANTHER" id="PTHR12993:SF11">
    <property type="entry name" value="N-ACETYLGLUCOSAMINYL-PHOSPHATIDYLINOSITOL DE-N-ACETYLASE"/>
    <property type="match status" value="1"/>
</dbReference>